<feature type="domain" description="Aminotransferase class I/classII large" evidence="15">
    <location>
        <begin position="100"/>
        <end position="458"/>
    </location>
</feature>
<keyword evidence="17" id="KW-1185">Reference proteome</keyword>
<dbReference type="InterPro" id="IPR015421">
    <property type="entry name" value="PyrdxlP-dep_Trfase_major"/>
</dbReference>
<dbReference type="GO" id="GO:0004758">
    <property type="term" value="F:serine C-palmitoyltransferase activity"/>
    <property type="evidence" value="ECO:0007669"/>
    <property type="project" value="UniProtKB-EC"/>
</dbReference>
<evidence type="ECO:0000256" key="14">
    <source>
        <dbReference type="SAM" id="Phobius"/>
    </source>
</evidence>
<dbReference type="Pfam" id="PF00155">
    <property type="entry name" value="Aminotran_1_2"/>
    <property type="match status" value="1"/>
</dbReference>
<dbReference type="Gene3D" id="3.90.1150.10">
    <property type="entry name" value="Aspartate Aminotransferase, domain 1"/>
    <property type="match status" value="1"/>
</dbReference>
<dbReference type="InterPro" id="IPR050087">
    <property type="entry name" value="AON_synthase_class-II"/>
</dbReference>
<name>A0A8R1XLG9_ONCVO</name>
<dbReference type="PANTHER" id="PTHR13693">
    <property type="entry name" value="CLASS II AMINOTRANSFERASE/8-AMINO-7-OXONONANOATE SYNTHASE"/>
    <property type="match status" value="1"/>
</dbReference>
<evidence type="ECO:0000256" key="9">
    <source>
        <dbReference type="ARBA" id="ARBA00023098"/>
    </source>
</evidence>
<proteinExistence type="inferred from homology"/>
<dbReference type="InterPro" id="IPR015424">
    <property type="entry name" value="PyrdxlP-dep_Trfase"/>
</dbReference>
<evidence type="ECO:0000256" key="5">
    <source>
        <dbReference type="ARBA" id="ARBA00013220"/>
    </source>
</evidence>
<evidence type="ECO:0000256" key="7">
    <source>
        <dbReference type="ARBA" id="ARBA00022898"/>
    </source>
</evidence>
<evidence type="ECO:0000256" key="6">
    <source>
        <dbReference type="ARBA" id="ARBA00022679"/>
    </source>
</evidence>
<dbReference type="FunFam" id="3.40.640.10:FF:000049">
    <property type="entry name" value="serine palmitoyltransferase 1 isoform X1"/>
    <property type="match status" value="1"/>
</dbReference>
<comment type="cofactor">
    <cofactor evidence="1">
        <name>pyridoxal 5'-phosphate</name>
        <dbReference type="ChEBI" id="CHEBI:597326"/>
    </cofactor>
</comment>
<evidence type="ECO:0000313" key="17">
    <source>
        <dbReference type="Proteomes" id="UP000024404"/>
    </source>
</evidence>
<evidence type="ECO:0000256" key="12">
    <source>
        <dbReference type="ARBA" id="ARBA00041765"/>
    </source>
</evidence>
<comment type="pathway">
    <text evidence="3">Sphingolipid metabolism.</text>
</comment>
<keyword evidence="7" id="KW-0663">Pyridoxal phosphate</keyword>
<keyword evidence="6" id="KW-0808">Transferase</keyword>
<dbReference type="EC" id="2.3.1.50" evidence="5"/>
<dbReference type="GO" id="GO:0016020">
    <property type="term" value="C:membrane"/>
    <property type="evidence" value="ECO:0007669"/>
    <property type="project" value="GOC"/>
</dbReference>
<keyword evidence="14" id="KW-0472">Membrane</keyword>
<dbReference type="SUPFAM" id="SSF53383">
    <property type="entry name" value="PLP-dependent transferases"/>
    <property type="match status" value="1"/>
</dbReference>
<keyword evidence="14" id="KW-1133">Transmembrane helix</keyword>
<feature type="transmembrane region" description="Helical" evidence="14">
    <location>
        <begin position="26"/>
        <end position="45"/>
    </location>
</feature>
<dbReference type="GO" id="GO:0045197">
    <property type="term" value="P:establishment or maintenance of epithelial cell apical/basal polarity"/>
    <property type="evidence" value="ECO:0007669"/>
    <property type="project" value="EnsemblMetazoa"/>
</dbReference>
<protein>
    <recommendedName>
        <fullName evidence="11">Serine palmitoyltransferase 1</fullName>
        <ecNumber evidence="5">2.3.1.50</ecNumber>
    </recommendedName>
    <alternativeName>
        <fullName evidence="12">Long chain base biosynthesis protein 1</fullName>
    </alternativeName>
    <alternativeName>
        <fullName evidence="13">Serine-palmitoyl-CoA transferase 1</fullName>
    </alternativeName>
</protein>
<dbReference type="GO" id="GO:0046513">
    <property type="term" value="P:ceramide biosynthetic process"/>
    <property type="evidence" value="ECO:0007669"/>
    <property type="project" value="TreeGrafter"/>
</dbReference>
<sequence length="472" mass="53257">MSAYHEEDYLSNHLNSDIFSSSYKQLITGSIILSAIIYGVINLMFSKRKNTWLTEQQKEQIIAEWKPEPLVPETPAEHPALQTHYFDGKVCKFVTYDGKKYLNLATTNFLGLIGDKTIESEAKKAISKYGVGSCGPRHFYGTVDVHIALEKQLADFLGCEEAVLYSYGFVTISSVIPSYAKKRDIIFVDKGVNFAIQEGLKASRSHIKWFNHNDISDLNRLLMEQAEYDRKFPELTSKKRRFIVVEGLYMNSGDLCPLPEIMVLKWKYKVRICIDESLSIGVIGKTGRGVTEHFGIDATDCDMIVGSLEHAFSSTGGFCAGRTFVVRHQRLSSLGYCFSASLPPLLAVAASKALEIISNDPERLIRLRQNSKIVSIGLKEAFEGTRFTVNGDVLSPLQHIYYEGNNADEKLDKLMEKMREGGYLLARAFYHAEESFTPKSSIRLAIQSEMSHDELMLFIETMKEEAQQINKL</sequence>
<dbReference type="EMBL" id="CMVM020000350">
    <property type="status" value="NOT_ANNOTATED_CDS"/>
    <property type="molecule type" value="Genomic_DNA"/>
</dbReference>
<evidence type="ECO:0000256" key="11">
    <source>
        <dbReference type="ARBA" id="ARBA00041066"/>
    </source>
</evidence>
<evidence type="ECO:0000259" key="15">
    <source>
        <dbReference type="Pfam" id="PF00155"/>
    </source>
</evidence>
<evidence type="ECO:0000256" key="10">
    <source>
        <dbReference type="ARBA" id="ARBA00023315"/>
    </source>
</evidence>
<keyword evidence="10" id="KW-0012">Acyltransferase</keyword>
<dbReference type="Proteomes" id="UP000024404">
    <property type="component" value="Unassembled WGS sequence"/>
</dbReference>
<evidence type="ECO:0000313" key="16">
    <source>
        <dbReference type="EnsemblMetazoa" id="OVOC11275.1"/>
    </source>
</evidence>
<evidence type="ECO:0000256" key="3">
    <source>
        <dbReference type="ARBA" id="ARBA00004991"/>
    </source>
</evidence>
<dbReference type="AlphaFoldDB" id="A0A8R1XLG9"/>
<dbReference type="EnsemblMetazoa" id="OVOC11275.1">
    <property type="protein sequence ID" value="OVOC11275.1"/>
    <property type="gene ID" value="WBGene00248084"/>
</dbReference>
<evidence type="ECO:0000256" key="13">
    <source>
        <dbReference type="ARBA" id="ARBA00042649"/>
    </source>
</evidence>
<dbReference type="InterPro" id="IPR015422">
    <property type="entry name" value="PyrdxlP-dep_Trfase_small"/>
</dbReference>
<dbReference type="PANTHER" id="PTHR13693:SF2">
    <property type="entry name" value="SERINE PALMITOYLTRANSFERASE 1"/>
    <property type="match status" value="1"/>
</dbReference>
<keyword evidence="8" id="KW-0746">Sphingolipid metabolism</keyword>
<keyword evidence="14" id="KW-0812">Transmembrane</keyword>
<evidence type="ECO:0000256" key="1">
    <source>
        <dbReference type="ARBA" id="ARBA00001933"/>
    </source>
</evidence>
<accession>A0A8R1XLG9</accession>
<evidence type="ECO:0000256" key="8">
    <source>
        <dbReference type="ARBA" id="ARBA00022919"/>
    </source>
</evidence>
<reference evidence="16" key="2">
    <citation type="submission" date="2022-06" db="UniProtKB">
        <authorList>
            <consortium name="EnsemblMetazoa"/>
        </authorList>
    </citation>
    <scope>IDENTIFICATION</scope>
</reference>
<dbReference type="GO" id="GO:0030170">
    <property type="term" value="F:pyridoxal phosphate binding"/>
    <property type="evidence" value="ECO:0007669"/>
    <property type="project" value="InterPro"/>
</dbReference>
<comment type="similarity">
    <text evidence="4">Belongs to the class-II pyridoxal-phosphate-dependent aminotransferase family.</text>
</comment>
<organism evidence="16 17">
    <name type="scientific">Onchocerca volvulus</name>
    <dbReference type="NCBI Taxonomy" id="6282"/>
    <lineage>
        <taxon>Eukaryota</taxon>
        <taxon>Metazoa</taxon>
        <taxon>Ecdysozoa</taxon>
        <taxon>Nematoda</taxon>
        <taxon>Chromadorea</taxon>
        <taxon>Rhabditida</taxon>
        <taxon>Spirurina</taxon>
        <taxon>Spiruromorpha</taxon>
        <taxon>Filarioidea</taxon>
        <taxon>Onchocercidae</taxon>
        <taxon>Onchocerca</taxon>
    </lineage>
</organism>
<dbReference type="Gene3D" id="3.40.640.10">
    <property type="entry name" value="Type I PLP-dependent aspartate aminotransferase-like (Major domain)"/>
    <property type="match status" value="1"/>
</dbReference>
<comment type="pathway">
    <text evidence="2">Lipid metabolism; sphingolipid metabolism.</text>
</comment>
<dbReference type="InterPro" id="IPR004839">
    <property type="entry name" value="Aminotransferase_I/II_large"/>
</dbReference>
<dbReference type="GO" id="GO:0046512">
    <property type="term" value="P:sphingosine biosynthetic process"/>
    <property type="evidence" value="ECO:0007669"/>
    <property type="project" value="TreeGrafter"/>
</dbReference>
<evidence type="ECO:0000256" key="2">
    <source>
        <dbReference type="ARBA" id="ARBA00004760"/>
    </source>
</evidence>
<keyword evidence="9" id="KW-0443">Lipid metabolism</keyword>
<reference evidence="17" key="1">
    <citation type="submission" date="2013-10" db="EMBL/GenBank/DDBJ databases">
        <title>Genome sequencing of Onchocerca volvulus.</title>
        <authorList>
            <person name="Cotton J."/>
            <person name="Tsai J."/>
            <person name="Stanley E."/>
            <person name="Tracey A."/>
            <person name="Holroyd N."/>
            <person name="Lustigman S."/>
            <person name="Berriman M."/>
        </authorList>
    </citation>
    <scope>NUCLEOTIDE SEQUENCE</scope>
</reference>
<evidence type="ECO:0000256" key="4">
    <source>
        <dbReference type="ARBA" id="ARBA00008392"/>
    </source>
</evidence>
<dbReference type="GO" id="GO:0005783">
    <property type="term" value="C:endoplasmic reticulum"/>
    <property type="evidence" value="ECO:0007669"/>
    <property type="project" value="TreeGrafter"/>
</dbReference>